<name>A0A1R2C9I8_9CILI</name>
<proteinExistence type="predicted"/>
<gene>
    <name evidence="1" type="ORF">SteCoe_12951</name>
</gene>
<evidence type="ECO:0000313" key="2">
    <source>
        <dbReference type="Proteomes" id="UP000187209"/>
    </source>
</evidence>
<dbReference type="Proteomes" id="UP000187209">
    <property type="component" value="Unassembled WGS sequence"/>
</dbReference>
<dbReference type="EMBL" id="MPUH01000229">
    <property type="protein sequence ID" value="OMJ85678.1"/>
    <property type="molecule type" value="Genomic_DNA"/>
</dbReference>
<keyword evidence="2" id="KW-1185">Reference proteome</keyword>
<sequence>MIQELFRLNDNMKFIQNITSELVQDAKDNEKVVIEDVMMIDETRWTIKIRSSSKASGNFRNIKIVDLSTNQEVCRIALIEPSSEVKVFTVIPLTPGNILQGFIGEKPVSGYFTIPIIKILKVIVHEKDKFEFVLKNFSKDYVQGAVVEYAGVPVCENINIEPFTTDSFVTNADIMEHSYFAVGFQRRIVSQPIIHPDQAMELPYDSEVCELNEWQAALQNEAWGYGDKRDELTLKYLILTKNPMRYEDIANLG</sequence>
<reference evidence="1 2" key="1">
    <citation type="submission" date="2016-11" db="EMBL/GenBank/DDBJ databases">
        <title>The macronuclear genome of Stentor coeruleus: a giant cell with tiny introns.</title>
        <authorList>
            <person name="Slabodnick M."/>
            <person name="Ruby J.G."/>
            <person name="Reiff S.B."/>
            <person name="Swart E.C."/>
            <person name="Gosai S."/>
            <person name="Prabakaran S."/>
            <person name="Witkowska E."/>
            <person name="Larue G.E."/>
            <person name="Fisher S."/>
            <person name="Freeman R.M."/>
            <person name="Gunawardena J."/>
            <person name="Chu W."/>
            <person name="Stover N.A."/>
            <person name="Gregory B.D."/>
            <person name="Nowacki M."/>
            <person name="Derisi J."/>
            <person name="Roy S.W."/>
            <person name="Marshall W.F."/>
            <person name="Sood P."/>
        </authorList>
    </citation>
    <scope>NUCLEOTIDE SEQUENCE [LARGE SCALE GENOMIC DNA]</scope>
    <source>
        <strain evidence="1">WM001</strain>
    </source>
</reference>
<protein>
    <submittedName>
        <fullName evidence="1">Uncharacterized protein</fullName>
    </submittedName>
</protein>
<accession>A0A1R2C9I8</accession>
<evidence type="ECO:0000313" key="1">
    <source>
        <dbReference type="EMBL" id="OMJ85678.1"/>
    </source>
</evidence>
<dbReference type="AlphaFoldDB" id="A0A1R2C9I8"/>
<organism evidence="1 2">
    <name type="scientific">Stentor coeruleus</name>
    <dbReference type="NCBI Taxonomy" id="5963"/>
    <lineage>
        <taxon>Eukaryota</taxon>
        <taxon>Sar</taxon>
        <taxon>Alveolata</taxon>
        <taxon>Ciliophora</taxon>
        <taxon>Postciliodesmatophora</taxon>
        <taxon>Heterotrichea</taxon>
        <taxon>Heterotrichida</taxon>
        <taxon>Stentoridae</taxon>
        <taxon>Stentor</taxon>
    </lineage>
</organism>
<comment type="caution">
    <text evidence="1">The sequence shown here is derived from an EMBL/GenBank/DDBJ whole genome shotgun (WGS) entry which is preliminary data.</text>
</comment>